<comment type="caution">
    <text evidence="7">The sequence shown here is derived from an EMBL/GenBank/DDBJ whole genome shotgun (WGS) entry which is preliminary data.</text>
</comment>
<dbReference type="GO" id="GO:0005743">
    <property type="term" value="C:mitochondrial inner membrane"/>
    <property type="evidence" value="ECO:0007669"/>
    <property type="project" value="UniProtKB-SubCell"/>
</dbReference>
<evidence type="ECO:0000256" key="4">
    <source>
        <dbReference type="ARBA" id="ARBA00023128"/>
    </source>
</evidence>
<accession>A0AAE1HDI9</accession>
<dbReference type="InterPro" id="IPR002060">
    <property type="entry name" value="Squ/phyt_synthse"/>
</dbReference>
<proteinExistence type="inferred from homology"/>
<organism evidence="7 8">
    <name type="scientific">Frankliniella fusca</name>
    <dbReference type="NCBI Taxonomy" id="407009"/>
    <lineage>
        <taxon>Eukaryota</taxon>
        <taxon>Metazoa</taxon>
        <taxon>Ecdysozoa</taxon>
        <taxon>Arthropoda</taxon>
        <taxon>Hexapoda</taxon>
        <taxon>Insecta</taxon>
        <taxon>Pterygota</taxon>
        <taxon>Neoptera</taxon>
        <taxon>Paraneoptera</taxon>
        <taxon>Thysanoptera</taxon>
        <taxon>Terebrantia</taxon>
        <taxon>Thripoidea</taxon>
        <taxon>Thripidae</taxon>
        <taxon>Frankliniella</taxon>
    </lineage>
</organism>
<dbReference type="Pfam" id="PF00494">
    <property type="entry name" value="SQS_PSY"/>
    <property type="match status" value="1"/>
</dbReference>
<reference evidence="7" key="1">
    <citation type="submission" date="2021-07" db="EMBL/GenBank/DDBJ databases">
        <authorList>
            <person name="Catto M.A."/>
            <person name="Jacobson A."/>
            <person name="Kennedy G."/>
            <person name="Labadie P."/>
            <person name="Hunt B.G."/>
            <person name="Srinivasan R."/>
        </authorList>
    </citation>
    <scope>NUCLEOTIDE SEQUENCE</scope>
    <source>
        <strain evidence="7">PL_HMW_Pooled</strain>
        <tissue evidence="7">Head</tissue>
    </source>
</reference>
<keyword evidence="2" id="KW-0999">Mitochondrion inner membrane</keyword>
<comment type="subcellular location">
    <subcellularLocation>
        <location evidence="1">Mitochondrion inner membrane</location>
    </subcellularLocation>
</comment>
<dbReference type="GO" id="GO:0032981">
    <property type="term" value="P:mitochondrial respiratory chain complex I assembly"/>
    <property type="evidence" value="ECO:0007669"/>
    <property type="project" value="TreeGrafter"/>
</dbReference>
<evidence type="ECO:0000256" key="3">
    <source>
        <dbReference type="ARBA" id="ARBA00022946"/>
    </source>
</evidence>
<dbReference type="SUPFAM" id="SSF48576">
    <property type="entry name" value="Terpenoid synthases"/>
    <property type="match status" value="1"/>
</dbReference>
<evidence type="ECO:0000256" key="6">
    <source>
        <dbReference type="ARBA" id="ARBA00038273"/>
    </source>
</evidence>
<protein>
    <submittedName>
        <fullName evidence="7">NADH dehydrogenase (Ubiquinone) complex I, assembly factor 6</fullName>
    </submittedName>
</protein>
<evidence type="ECO:0000256" key="1">
    <source>
        <dbReference type="ARBA" id="ARBA00004273"/>
    </source>
</evidence>
<evidence type="ECO:0000256" key="2">
    <source>
        <dbReference type="ARBA" id="ARBA00022792"/>
    </source>
</evidence>
<dbReference type="Gene3D" id="1.10.600.10">
    <property type="entry name" value="Farnesyl Diphosphate Synthase"/>
    <property type="match status" value="1"/>
</dbReference>
<sequence length="301" mass="34814">MKVFMILRTTPRHLVRYKSTQSRNPKTYCIDLVRKHDFENYLCSVFLRRGDQDCAFAIRAFNIEVANVEEQVSQTTIGLMRLKFWEDAIDKIFQDNPPQHPVAQEIHRVLGKNAMSKHNLRQLVLARTEKLSFNTFQSLDHMEKYADQTCSSLFHLQLASCGSKNVNADHAFSHLGKAQGLTNLIRSVPYYAKRKIVIIPQDILLQHRVSHENIIRGGCDKPIRDAVFDVACRANSHVDKALSLIDQIPNRLFRHLLPVIPLKSYLEKLRLADFDVFHPNLQLRDTALPIKLLWKTLRGRL</sequence>
<keyword evidence="5" id="KW-0472">Membrane</keyword>
<reference evidence="7" key="2">
    <citation type="journal article" date="2023" name="BMC Genomics">
        <title>Pest status, molecular evolution, and epigenetic factors derived from the genome assembly of Frankliniella fusca, a thysanopteran phytovirus vector.</title>
        <authorList>
            <person name="Catto M.A."/>
            <person name="Labadie P.E."/>
            <person name="Jacobson A.L."/>
            <person name="Kennedy G.G."/>
            <person name="Srinivasan R."/>
            <person name="Hunt B.G."/>
        </authorList>
    </citation>
    <scope>NUCLEOTIDE SEQUENCE</scope>
    <source>
        <strain evidence="7">PL_HMW_Pooled</strain>
    </source>
</reference>
<dbReference type="EMBL" id="JAHWGI010000970">
    <property type="protein sequence ID" value="KAK3919118.1"/>
    <property type="molecule type" value="Genomic_DNA"/>
</dbReference>
<evidence type="ECO:0000313" key="8">
    <source>
        <dbReference type="Proteomes" id="UP001219518"/>
    </source>
</evidence>
<dbReference type="PANTHER" id="PTHR21181:SF13">
    <property type="entry name" value="NADH DEHYDROGENASE (UBIQUINONE) COMPLEX I, ASSEMBLY FACTOR 6"/>
    <property type="match status" value="1"/>
</dbReference>
<gene>
    <name evidence="7" type="ORF">KUF71_008267</name>
</gene>
<dbReference type="AlphaFoldDB" id="A0AAE1HDI9"/>
<dbReference type="Proteomes" id="UP001219518">
    <property type="component" value="Unassembled WGS sequence"/>
</dbReference>
<dbReference type="PANTHER" id="PTHR21181">
    <property type="match status" value="1"/>
</dbReference>
<dbReference type="InterPro" id="IPR008949">
    <property type="entry name" value="Isoprenoid_synthase_dom_sf"/>
</dbReference>
<keyword evidence="3" id="KW-0809">Transit peptide</keyword>
<keyword evidence="8" id="KW-1185">Reference proteome</keyword>
<comment type="similarity">
    <text evidence="6">Belongs to the NDUFAF6 family.</text>
</comment>
<keyword evidence="4" id="KW-0496">Mitochondrion</keyword>
<evidence type="ECO:0000256" key="5">
    <source>
        <dbReference type="ARBA" id="ARBA00023136"/>
    </source>
</evidence>
<evidence type="ECO:0000313" key="7">
    <source>
        <dbReference type="EMBL" id="KAK3919118.1"/>
    </source>
</evidence>
<name>A0AAE1HDI9_9NEOP</name>